<evidence type="ECO:0000313" key="3">
    <source>
        <dbReference type="Proteomes" id="UP001152798"/>
    </source>
</evidence>
<name>A0A9P0MUH9_NEZVI</name>
<accession>A0A9P0MUH9</accession>
<keyword evidence="3" id="KW-1185">Reference proteome</keyword>
<organism evidence="2 3">
    <name type="scientific">Nezara viridula</name>
    <name type="common">Southern green stink bug</name>
    <name type="synonym">Cimex viridulus</name>
    <dbReference type="NCBI Taxonomy" id="85310"/>
    <lineage>
        <taxon>Eukaryota</taxon>
        <taxon>Metazoa</taxon>
        <taxon>Ecdysozoa</taxon>
        <taxon>Arthropoda</taxon>
        <taxon>Hexapoda</taxon>
        <taxon>Insecta</taxon>
        <taxon>Pterygota</taxon>
        <taxon>Neoptera</taxon>
        <taxon>Paraneoptera</taxon>
        <taxon>Hemiptera</taxon>
        <taxon>Heteroptera</taxon>
        <taxon>Panheteroptera</taxon>
        <taxon>Pentatomomorpha</taxon>
        <taxon>Pentatomoidea</taxon>
        <taxon>Pentatomidae</taxon>
        <taxon>Pentatominae</taxon>
        <taxon>Nezara</taxon>
    </lineage>
</organism>
<reference evidence="2" key="1">
    <citation type="submission" date="2022-01" db="EMBL/GenBank/DDBJ databases">
        <authorList>
            <person name="King R."/>
        </authorList>
    </citation>
    <scope>NUCLEOTIDE SEQUENCE</scope>
</reference>
<gene>
    <name evidence="2" type="ORF">NEZAVI_LOCUS11680</name>
</gene>
<evidence type="ECO:0000313" key="2">
    <source>
        <dbReference type="EMBL" id="CAH1403002.1"/>
    </source>
</evidence>
<proteinExistence type="predicted"/>
<evidence type="ECO:0000256" key="1">
    <source>
        <dbReference type="SAM" id="MobiDB-lite"/>
    </source>
</evidence>
<dbReference type="EMBL" id="OV725081">
    <property type="protein sequence ID" value="CAH1403002.1"/>
    <property type="molecule type" value="Genomic_DNA"/>
</dbReference>
<protein>
    <submittedName>
        <fullName evidence="2">Uncharacterized protein</fullName>
    </submittedName>
</protein>
<feature type="region of interest" description="Disordered" evidence="1">
    <location>
        <begin position="32"/>
        <end position="53"/>
    </location>
</feature>
<dbReference type="AlphaFoldDB" id="A0A9P0MUH9"/>
<sequence length="82" mass="9269">MLRMTGPEERSIPLAPGYEQYSRSLLEVPYTPTEYGEASSDDLSSEWDSDVPESKLKPQLEVIQLNMPSWNGPKEPDTLFPP</sequence>
<feature type="compositionally biased region" description="Acidic residues" evidence="1">
    <location>
        <begin position="39"/>
        <end position="51"/>
    </location>
</feature>
<dbReference type="Proteomes" id="UP001152798">
    <property type="component" value="Chromosome 5"/>
</dbReference>